<feature type="region of interest" description="Disordered" evidence="3">
    <location>
        <begin position="214"/>
        <end position="307"/>
    </location>
</feature>
<dbReference type="InterPro" id="IPR001138">
    <property type="entry name" value="Zn2Cys6_DnaBD"/>
</dbReference>
<feature type="compositionally biased region" description="Low complexity" evidence="3">
    <location>
        <begin position="291"/>
        <end position="304"/>
    </location>
</feature>
<dbReference type="PANTHER" id="PTHR45642:SF139">
    <property type="entry name" value="SGNH HYDROLASE-TYPE ESTERASE DOMAIN-CONTAINING PROTEIN"/>
    <property type="match status" value="1"/>
</dbReference>
<evidence type="ECO:0000313" key="6">
    <source>
        <dbReference type="Proteomes" id="UP000288725"/>
    </source>
</evidence>
<feature type="domain" description="Zn(2)-C6 fungal-type" evidence="4">
    <location>
        <begin position="40"/>
        <end position="69"/>
    </location>
</feature>
<comment type="caution">
    <text evidence="5">The sequence shown here is derived from an EMBL/GenBank/DDBJ whole genome shotgun (WGS) entry which is preliminary data.</text>
</comment>
<keyword evidence="2" id="KW-0539">Nucleus</keyword>
<feature type="region of interest" description="Disordered" evidence="3">
    <location>
        <begin position="375"/>
        <end position="399"/>
    </location>
</feature>
<evidence type="ECO:0000313" key="5">
    <source>
        <dbReference type="EMBL" id="RXG41683.1"/>
    </source>
</evidence>
<dbReference type="PROSITE" id="PS00463">
    <property type="entry name" value="ZN2_CY6_FUNGAL_1"/>
    <property type="match status" value="1"/>
</dbReference>
<dbReference type="InterPro" id="IPR001087">
    <property type="entry name" value="GDSL"/>
</dbReference>
<name>A0A444RKD1_VERDA</name>
<dbReference type="Gene3D" id="4.10.240.10">
    <property type="entry name" value="Zn(2)-C6 fungal-type DNA-binding domain"/>
    <property type="match status" value="1"/>
</dbReference>
<reference evidence="5 6" key="1">
    <citation type="submission" date="2018-12" db="EMBL/GenBank/DDBJ databases">
        <title>Genome of Verticillium dahliae isolate Getta Getta.</title>
        <authorList>
            <person name="Gardiner D.M."/>
        </authorList>
    </citation>
    <scope>NUCLEOTIDE SEQUENCE [LARGE SCALE GENOMIC DNA]</scope>
    <source>
        <strain evidence="5 6">Getta Getta</strain>
    </source>
</reference>
<dbReference type="InterPro" id="IPR036864">
    <property type="entry name" value="Zn2-C6_fun-type_DNA-bd_sf"/>
</dbReference>
<gene>
    <name evidence="5" type="ORF">VDGE_03761</name>
</gene>
<dbReference type="InterPro" id="IPR036514">
    <property type="entry name" value="SGNH_hydro_sf"/>
</dbReference>
<dbReference type="InterPro" id="IPR050592">
    <property type="entry name" value="GDSL_lipolytic_enzyme"/>
</dbReference>
<evidence type="ECO:0000256" key="2">
    <source>
        <dbReference type="ARBA" id="ARBA00023242"/>
    </source>
</evidence>
<dbReference type="AlphaFoldDB" id="A0A444RKD1"/>
<sequence length="799" mass="86018">METSDEVGPGEWNPIMEQKHTARRLVQSILPMSDCPNRKACDRCHAQKLSCKRYGDEACERCLRLRTECKSSPSLRYRKQHTAVESLVLEETTGPSGSSTALLLEGGRSPKRKRTESENLPVPPDFASVGLPMSGEFESHPSGGTVTHDQMMNIADYAFGGGGGFDPAAALYPSHTVVVDHHPSQLHPGLSQHLISRDNITDTWLPQHLHASTLVSHTPPPLPSVPPRAPTETEGGPLAFTSTTAAFATSKKQHHNQQQQATLNQRQSSDRPSPRVSKPRGKFKTRQIVLKSSTAGKATSSSAGHWMPRLSDINSRLFELSSALPYQIECADGKSHHGKSSQHHGNGSGRHRTVPFPVDEMFKLSQQFAEAVQDITPSDGPAKAADTKTSRGKSLNSKADPGSSMFILSTYVRLLDMYQKVFSCIHGNLSQLEAGDGLRYWKLPDVTVGSFAVDSTPSLQMSLTIQLAEEFLSQLRNAAASLGPGGSSGGLASAVGAARIAGGSPCSSHPPVATSSVPTNPTGPKYFVTFGDSYSQSGFSFSGTKPTAENPLGNPPLPGWTASGGLGWVAFAATEYNKDVLLSYNLASGGATTAADLVAPFAPEVLSFEDQVQDLFVPNLAVDPHPSWAPWEADNTLVGVWIGVNDVGNTFWFSDIQQRYETIMVRYFGLLQTVYDAGARQFAILSVPPTWRTPAFFSQGQTETGAVATAIDLYNDLIQEHLAAFKAANPDARTWLVDTALPFDKALANPTAYGAPDATCWNEDGTSCLWFNDYHPGVAIQKLVAEEVAKVVGAPFFQV</sequence>
<dbReference type="Gene3D" id="3.40.50.1110">
    <property type="entry name" value="SGNH hydrolase"/>
    <property type="match status" value="1"/>
</dbReference>
<feature type="region of interest" description="Disordered" evidence="3">
    <location>
        <begin position="89"/>
        <end position="124"/>
    </location>
</feature>
<feature type="region of interest" description="Disordered" evidence="3">
    <location>
        <begin position="332"/>
        <end position="353"/>
    </location>
</feature>
<proteinExistence type="predicted"/>
<accession>A0A444RKD1</accession>
<dbReference type="GO" id="GO:0008270">
    <property type="term" value="F:zinc ion binding"/>
    <property type="evidence" value="ECO:0007669"/>
    <property type="project" value="InterPro"/>
</dbReference>
<dbReference type="CDD" id="cd01846">
    <property type="entry name" value="fatty_acyltransferase_like"/>
    <property type="match status" value="1"/>
</dbReference>
<dbReference type="GO" id="GO:0000981">
    <property type="term" value="F:DNA-binding transcription factor activity, RNA polymerase II-specific"/>
    <property type="evidence" value="ECO:0007669"/>
    <property type="project" value="InterPro"/>
</dbReference>
<protein>
    <recommendedName>
        <fullName evidence="4">Zn(2)-C6 fungal-type domain-containing protein</fullName>
    </recommendedName>
</protein>
<evidence type="ECO:0000259" key="4">
    <source>
        <dbReference type="PROSITE" id="PS00463"/>
    </source>
</evidence>
<feature type="compositionally biased region" description="Pro residues" evidence="3">
    <location>
        <begin position="218"/>
        <end position="229"/>
    </location>
</feature>
<dbReference type="SUPFAM" id="SSF52266">
    <property type="entry name" value="SGNH hydrolase"/>
    <property type="match status" value="1"/>
</dbReference>
<dbReference type="CDD" id="cd00067">
    <property type="entry name" value="GAL4"/>
    <property type="match status" value="1"/>
</dbReference>
<dbReference type="Pfam" id="PF00657">
    <property type="entry name" value="Lipase_GDSL"/>
    <property type="match status" value="1"/>
</dbReference>
<dbReference type="PANTHER" id="PTHR45642">
    <property type="entry name" value="GDSL ESTERASE/LIPASE EXL3"/>
    <property type="match status" value="1"/>
</dbReference>
<feature type="compositionally biased region" description="Low complexity" evidence="3">
    <location>
        <begin position="239"/>
        <end position="267"/>
    </location>
</feature>
<evidence type="ECO:0000256" key="3">
    <source>
        <dbReference type="SAM" id="MobiDB-lite"/>
    </source>
</evidence>
<dbReference type="Proteomes" id="UP000288725">
    <property type="component" value="Chromosome 3"/>
</dbReference>
<organism evidence="5 6">
    <name type="scientific">Verticillium dahliae</name>
    <name type="common">Verticillium wilt</name>
    <dbReference type="NCBI Taxonomy" id="27337"/>
    <lineage>
        <taxon>Eukaryota</taxon>
        <taxon>Fungi</taxon>
        <taxon>Dikarya</taxon>
        <taxon>Ascomycota</taxon>
        <taxon>Pezizomycotina</taxon>
        <taxon>Sordariomycetes</taxon>
        <taxon>Hypocreomycetidae</taxon>
        <taxon>Glomerellales</taxon>
        <taxon>Plectosphaerellaceae</taxon>
        <taxon>Verticillium</taxon>
    </lineage>
</organism>
<keyword evidence="1" id="KW-0732">Signal</keyword>
<dbReference type="EMBL" id="RSDZ01000182">
    <property type="protein sequence ID" value="RXG41683.1"/>
    <property type="molecule type" value="Genomic_DNA"/>
</dbReference>
<dbReference type="GO" id="GO:0016788">
    <property type="term" value="F:hydrolase activity, acting on ester bonds"/>
    <property type="evidence" value="ECO:0007669"/>
    <property type="project" value="InterPro"/>
</dbReference>
<evidence type="ECO:0000256" key="1">
    <source>
        <dbReference type="ARBA" id="ARBA00022729"/>
    </source>
</evidence>